<evidence type="ECO:0000313" key="1">
    <source>
        <dbReference type="EMBL" id="KAK2768022.1"/>
    </source>
</evidence>
<sequence>MCQRRHRQRRRRVRWGLMFALAASKPDDVVHFKPRITGLALHVVRSSNGSLSLSLAGLVEDKKIVTLAWGINCFLSIRRPSQSNGGTAGLNSQRAEIIRIETKRFNKVGRILCGC</sequence>
<name>A0AAD9YKH8_COLKA</name>
<comment type="caution">
    <text evidence="1">The sequence shown here is derived from an EMBL/GenBank/DDBJ whole genome shotgun (WGS) entry which is preliminary data.</text>
</comment>
<dbReference type="EMBL" id="VYYT01000113">
    <property type="protein sequence ID" value="KAK2768022.1"/>
    <property type="molecule type" value="Genomic_DNA"/>
</dbReference>
<evidence type="ECO:0000313" key="2">
    <source>
        <dbReference type="Proteomes" id="UP001281614"/>
    </source>
</evidence>
<keyword evidence="2" id="KW-1185">Reference proteome</keyword>
<gene>
    <name evidence="1" type="ORF">CKAH01_04590</name>
</gene>
<accession>A0AAD9YKH8</accession>
<dbReference type="AlphaFoldDB" id="A0AAD9YKH8"/>
<protein>
    <submittedName>
        <fullName evidence="1">Uncharacterized protein</fullName>
    </submittedName>
</protein>
<dbReference type="Proteomes" id="UP001281614">
    <property type="component" value="Unassembled WGS sequence"/>
</dbReference>
<proteinExistence type="predicted"/>
<organism evidence="1 2">
    <name type="scientific">Colletotrichum kahawae</name>
    <name type="common">Coffee berry disease fungus</name>
    <dbReference type="NCBI Taxonomy" id="34407"/>
    <lineage>
        <taxon>Eukaryota</taxon>
        <taxon>Fungi</taxon>
        <taxon>Dikarya</taxon>
        <taxon>Ascomycota</taxon>
        <taxon>Pezizomycotina</taxon>
        <taxon>Sordariomycetes</taxon>
        <taxon>Hypocreomycetidae</taxon>
        <taxon>Glomerellales</taxon>
        <taxon>Glomerellaceae</taxon>
        <taxon>Colletotrichum</taxon>
        <taxon>Colletotrichum gloeosporioides species complex</taxon>
    </lineage>
</organism>
<reference evidence="1" key="1">
    <citation type="submission" date="2023-02" db="EMBL/GenBank/DDBJ databases">
        <title>Colletotrichum kahawae CIFC_Que2 genome sequencing and assembly.</title>
        <authorList>
            <person name="Baroncelli R."/>
        </authorList>
    </citation>
    <scope>NUCLEOTIDE SEQUENCE</scope>
    <source>
        <strain evidence="1">CIFC_Que2</strain>
    </source>
</reference>